<keyword evidence="8 16" id="KW-0418">Kinase</keyword>
<dbReference type="GO" id="GO:0005524">
    <property type="term" value="F:ATP binding"/>
    <property type="evidence" value="ECO:0007669"/>
    <property type="project" value="UniProtKB-KW"/>
</dbReference>
<dbReference type="SUPFAM" id="SSF158472">
    <property type="entry name" value="HAMP domain-like"/>
    <property type="match status" value="1"/>
</dbReference>
<dbReference type="CDD" id="cd06225">
    <property type="entry name" value="HAMP"/>
    <property type="match status" value="1"/>
</dbReference>
<dbReference type="FunFam" id="3.30.565.10:FF:000006">
    <property type="entry name" value="Sensor histidine kinase WalK"/>
    <property type="match status" value="1"/>
</dbReference>
<proteinExistence type="predicted"/>
<dbReference type="SUPFAM" id="SSF55874">
    <property type="entry name" value="ATPase domain of HSP90 chaperone/DNA topoisomerase II/histidine kinase"/>
    <property type="match status" value="1"/>
</dbReference>
<evidence type="ECO:0000256" key="3">
    <source>
        <dbReference type="ARBA" id="ARBA00012438"/>
    </source>
</evidence>
<dbReference type="EMBL" id="JAMDMJ010000013">
    <property type="protein sequence ID" value="MCY9596445.1"/>
    <property type="molecule type" value="Genomic_DNA"/>
</dbReference>
<feature type="transmembrane region" description="Helical" evidence="12">
    <location>
        <begin position="9"/>
        <end position="32"/>
    </location>
</feature>
<accession>A0A410WYD4</accession>
<dbReference type="CDD" id="cd00082">
    <property type="entry name" value="HisKA"/>
    <property type="match status" value="1"/>
</dbReference>
<dbReference type="FunFam" id="1.10.287.130:FF:000001">
    <property type="entry name" value="Two-component sensor histidine kinase"/>
    <property type="match status" value="1"/>
</dbReference>
<dbReference type="Proteomes" id="UP000288943">
    <property type="component" value="Chromosome"/>
</dbReference>
<keyword evidence="9" id="KW-0067">ATP-binding</keyword>
<evidence type="ECO:0000313" key="18">
    <source>
        <dbReference type="Proteomes" id="UP001527202"/>
    </source>
</evidence>
<evidence type="ECO:0000256" key="5">
    <source>
        <dbReference type="ARBA" id="ARBA00022553"/>
    </source>
</evidence>
<keyword evidence="6" id="KW-0808">Transferase</keyword>
<dbReference type="GO" id="GO:0000156">
    <property type="term" value="F:phosphorelay response regulator activity"/>
    <property type="evidence" value="ECO:0007669"/>
    <property type="project" value="TreeGrafter"/>
</dbReference>
<evidence type="ECO:0000259" key="13">
    <source>
        <dbReference type="PROSITE" id="PS50109"/>
    </source>
</evidence>
<dbReference type="Gene3D" id="3.30.565.10">
    <property type="entry name" value="Histidine kinase-like ATPase, C-terminal domain"/>
    <property type="match status" value="1"/>
</dbReference>
<evidence type="ECO:0000313" key="15">
    <source>
        <dbReference type="EMBL" id="MCY9596445.1"/>
    </source>
</evidence>
<dbReference type="InterPro" id="IPR003594">
    <property type="entry name" value="HATPase_dom"/>
</dbReference>
<dbReference type="Gene3D" id="6.10.340.10">
    <property type="match status" value="1"/>
</dbReference>
<evidence type="ECO:0000259" key="14">
    <source>
        <dbReference type="PROSITE" id="PS50885"/>
    </source>
</evidence>
<keyword evidence="11 12" id="KW-0472">Membrane</keyword>
<dbReference type="Pfam" id="PF02518">
    <property type="entry name" value="HATPase_c"/>
    <property type="match status" value="1"/>
</dbReference>
<gene>
    <name evidence="15" type="ORF">M5X16_11745</name>
    <name evidence="16" type="ORF">PC41400_18045</name>
</gene>
<comment type="catalytic activity">
    <reaction evidence="1">
        <text>ATP + protein L-histidine = ADP + protein N-phospho-L-histidine.</text>
        <dbReference type="EC" id="2.7.13.3"/>
    </reaction>
</comment>
<dbReference type="Pfam" id="PF00672">
    <property type="entry name" value="HAMP"/>
    <property type="match status" value="1"/>
</dbReference>
<dbReference type="PANTHER" id="PTHR42878:SF7">
    <property type="entry name" value="SENSOR HISTIDINE KINASE GLRK"/>
    <property type="match status" value="1"/>
</dbReference>
<keyword evidence="10" id="KW-0902">Two-component regulatory system</keyword>
<dbReference type="PRINTS" id="PR00344">
    <property type="entry name" value="BCTRLSENSOR"/>
</dbReference>
<name>A0A410WYD4_9BACL</name>
<dbReference type="InterPro" id="IPR003660">
    <property type="entry name" value="HAMP_dom"/>
</dbReference>
<evidence type="ECO:0000313" key="16">
    <source>
        <dbReference type="EMBL" id="QAV19459.1"/>
    </source>
</evidence>
<dbReference type="PROSITE" id="PS50885">
    <property type="entry name" value="HAMP"/>
    <property type="match status" value="1"/>
</dbReference>
<reference evidence="16 17" key="1">
    <citation type="submission" date="2018-01" db="EMBL/GenBank/DDBJ databases">
        <title>The whole genome sequencing and assembly of Paenibacillus chitinolyticus KCCM 41400 strain.</title>
        <authorList>
            <person name="Kim J.-Y."/>
            <person name="Park M.-K."/>
            <person name="Lee Y.-J."/>
            <person name="Yi H."/>
            <person name="Bahn Y.-S."/>
            <person name="Kim J.F."/>
            <person name="Lee D.-W."/>
        </authorList>
    </citation>
    <scope>NUCLEOTIDE SEQUENCE [LARGE SCALE GENOMIC DNA]</scope>
    <source>
        <strain evidence="16 17">KCCM 41400</strain>
    </source>
</reference>
<dbReference type="CDD" id="cd16922">
    <property type="entry name" value="HATPase_EvgS-ArcB-TorS-like"/>
    <property type="match status" value="1"/>
</dbReference>
<dbReference type="SMART" id="SM00387">
    <property type="entry name" value="HATPase_c"/>
    <property type="match status" value="1"/>
</dbReference>
<dbReference type="OrthoDB" id="9813151at2"/>
<evidence type="ECO:0000256" key="12">
    <source>
        <dbReference type="SAM" id="Phobius"/>
    </source>
</evidence>
<reference evidence="15 18" key="2">
    <citation type="submission" date="2022-05" db="EMBL/GenBank/DDBJ databases">
        <title>Genome Sequencing of Bee-Associated Microbes.</title>
        <authorList>
            <person name="Dunlap C."/>
        </authorList>
    </citation>
    <scope>NUCLEOTIDE SEQUENCE [LARGE SCALE GENOMIC DNA]</scope>
    <source>
        <strain evidence="15 18">NRRL B-23120</strain>
    </source>
</reference>
<dbReference type="EMBL" id="CP026520">
    <property type="protein sequence ID" value="QAV19459.1"/>
    <property type="molecule type" value="Genomic_DNA"/>
</dbReference>
<sequence>MIKSLYIRVVLTFLVSVIAGTVIAFFVSTWIFEDKLNENAQINLRNFGQDIVRIYKTLPLREADSFVSEMKQLDSYYIRIYEATGQFQSYGKLNGHKPAVVTEEQLKKVIDGGVVQDTPNGIASVLLGLPLKTETGTKAMFLETLAPPSASFVVKWAWIFATCSLIAGSLLILVASIFLVKPIKKLTKATKRIATGDFNVKLNIKQKGELGTLARSFEDMMHDLQQLEQMRRDFVSNVSHEVQSPLTSISGYAKALKQVNIADHERSRYLDIIIAEAERMSKMSDSVLKLSLLESQSQQLRLSTFSLDEQIRRVIVAIQPQWSARNIRFELNLKAVSLTADYDLLNQVWTNLIANSIKFSKDGDVISVTILQDIKNVIVRISDTGIGISLEDQKRIFERFFKADRSHSRKYSGSGMGLAIVKQIVSLHQGDIRVESEPGRGTTVIVTLPITTPTE</sequence>
<keyword evidence="7" id="KW-0547">Nucleotide-binding</keyword>
<comment type="subcellular location">
    <subcellularLocation>
        <location evidence="2">Cell membrane</location>
        <topology evidence="2">Multi-pass membrane protein</topology>
    </subcellularLocation>
</comment>
<dbReference type="SMART" id="SM00304">
    <property type="entry name" value="HAMP"/>
    <property type="match status" value="1"/>
</dbReference>
<dbReference type="EC" id="2.7.13.3" evidence="3"/>
<dbReference type="GO" id="GO:0000155">
    <property type="term" value="F:phosphorelay sensor kinase activity"/>
    <property type="evidence" value="ECO:0007669"/>
    <property type="project" value="InterPro"/>
</dbReference>
<dbReference type="InterPro" id="IPR005467">
    <property type="entry name" value="His_kinase_dom"/>
</dbReference>
<organism evidence="16 17">
    <name type="scientific">Paenibacillus chitinolyticus</name>
    <dbReference type="NCBI Taxonomy" id="79263"/>
    <lineage>
        <taxon>Bacteria</taxon>
        <taxon>Bacillati</taxon>
        <taxon>Bacillota</taxon>
        <taxon>Bacilli</taxon>
        <taxon>Bacillales</taxon>
        <taxon>Paenibacillaceae</taxon>
        <taxon>Paenibacillus</taxon>
    </lineage>
</organism>
<keyword evidence="12" id="KW-1133">Transmembrane helix</keyword>
<keyword evidence="12" id="KW-0812">Transmembrane</keyword>
<dbReference type="GO" id="GO:0007234">
    <property type="term" value="P:osmosensory signaling via phosphorelay pathway"/>
    <property type="evidence" value="ECO:0007669"/>
    <property type="project" value="TreeGrafter"/>
</dbReference>
<evidence type="ECO:0000313" key="17">
    <source>
        <dbReference type="Proteomes" id="UP000288943"/>
    </source>
</evidence>
<keyword evidence="4" id="KW-1003">Cell membrane</keyword>
<evidence type="ECO:0000256" key="6">
    <source>
        <dbReference type="ARBA" id="ARBA00022679"/>
    </source>
</evidence>
<dbReference type="RefSeq" id="WP_042226581.1">
    <property type="nucleotide sequence ID" value="NZ_CP026520.1"/>
</dbReference>
<evidence type="ECO:0000256" key="10">
    <source>
        <dbReference type="ARBA" id="ARBA00023012"/>
    </source>
</evidence>
<dbReference type="Gene3D" id="1.10.287.130">
    <property type="match status" value="1"/>
</dbReference>
<keyword evidence="5" id="KW-0597">Phosphoprotein</keyword>
<keyword evidence="18" id="KW-1185">Reference proteome</keyword>
<dbReference type="InterPro" id="IPR004358">
    <property type="entry name" value="Sig_transdc_His_kin-like_C"/>
</dbReference>
<dbReference type="Pfam" id="PF00512">
    <property type="entry name" value="HisKA"/>
    <property type="match status" value="1"/>
</dbReference>
<feature type="domain" description="HAMP" evidence="14">
    <location>
        <begin position="177"/>
        <end position="229"/>
    </location>
</feature>
<dbReference type="SUPFAM" id="SSF47384">
    <property type="entry name" value="Homodimeric domain of signal transducing histidine kinase"/>
    <property type="match status" value="1"/>
</dbReference>
<evidence type="ECO:0000256" key="9">
    <source>
        <dbReference type="ARBA" id="ARBA00022840"/>
    </source>
</evidence>
<dbReference type="InterPro" id="IPR036890">
    <property type="entry name" value="HATPase_C_sf"/>
</dbReference>
<dbReference type="InterPro" id="IPR036097">
    <property type="entry name" value="HisK_dim/P_sf"/>
</dbReference>
<evidence type="ECO:0000256" key="7">
    <source>
        <dbReference type="ARBA" id="ARBA00022741"/>
    </source>
</evidence>
<feature type="domain" description="Histidine kinase" evidence="13">
    <location>
        <begin position="237"/>
        <end position="452"/>
    </location>
</feature>
<protein>
    <recommendedName>
        <fullName evidence="3">histidine kinase</fullName>
        <ecNumber evidence="3">2.7.13.3</ecNumber>
    </recommendedName>
</protein>
<evidence type="ECO:0000256" key="2">
    <source>
        <dbReference type="ARBA" id="ARBA00004651"/>
    </source>
</evidence>
<evidence type="ECO:0000256" key="4">
    <source>
        <dbReference type="ARBA" id="ARBA00022475"/>
    </source>
</evidence>
<dbReference type="SMART" id="SM00388">
    <property type="entry name" value="HisKA"/>
    <property type="match status" value="1"/>
</dbReference>
<dbReference type="InterPro" id="IPR003661">
    <property type="entry name" value="HisK_dim/P_dom"/>
</dbReference>
<evidence type="ECO:0000256" key="11">
    <source>
        <dbReference type="ARBA" id="ARBA00023136"/>
    </source>
</evidence>
<evidence type="ECO:0000256" key="1">
    <source>
        <dbReference type="ARBA" id="ARBA00000085"/>
    </source>
</evidence>
<dbReference type="InterPro" id="IPR050351">
    <property type="entry name" value="BphY/WalK/GraS-like"/>
</dbReference>
<dbReference type="GO" id="GO:0005886">
    <property type="term" value="C:plasma membrane"/>
    <property type="evidence" value="ECO:0007669"/>
    <property type="project" value="UniProtKB-SubCell"/>
</dbReference>
<dbReference type="PROSITE" id="PS50109">
    <property type="entry name" value="HIS_KIN"/>
    <property type="match status" value="1"/>
</dbReference>
<dbReference type="PANTHER" id="PTHR42878">
    <property type="entry name" value="TWO-COMPONENT HISTIDINE KINASE"/>
    <property type="match status" value="1"/>
</dbReference>
<feature type="transmembrane region" description="Helical" evidence="12">
    <location>
        <begin position="156"/>
        <end position="180"/>
    </location>
</feature>
<evidence type="ECO:0000256" key="8">
    <source>
        <dbReference type="ARBA" id="ARBA00022777"/>
    </source>
</evidence>
<dbReference type="AlphaFoldDB" id="A0A410WYD4"/>
<dbReference type="KEGG" id="pchi:PC41400_18045"/>
<dbReference type="GO" id="GO:0030295">
    <property type="term" value="F:protein kinase activator activity"/>
    <property type="evidence" value="ECO:0007669"/>
    <property type="project" value="TreeGrafter"/>
</dbReference>
<dbReference type="GeneID" id="95376697"/>
<dbReference type="Proteomes" id="UP001527202">
    <property type="component" value="Unassembled WGS sequence"/>
</dbReference>